<dbReference type="OrthoDB" id="367253at2759"/>
<dbReference type="InterPro" id="IPR002942">
    <property type="entry name" value="S4_RNA-bd"/>
</dbReference>
<dbReference type="Proteomes" id="UP000244803">
    <property type="component" value="Apicoplast Pltd"/>
</dbReference>
<evidence type="ECO:0000313" key="5">
    <source>
        <dbReference type="EMBL" id="UVC53067.1"/>
    </source>
</evidence>
<dbReference type="GO" id="GO:0003735">
    <property type="term" value="F:structural constituent of ribosome"/>
    <property type="evidence" value="ECO:0007669"/>
    <property type="project" value="TreeGrafter"/>
</dbReference>
<comment type="similarity">
    <text evidence="1">Belongs to the universal ribosomal protein uS4 family.</text>
</comment>
<geneLocation type="apicoplast" evidence="5"/>
<dbReference type="GO" id="GO:0019843">
    <property type="term" value="F:rRNA binding"/>
    <property type="evidence" value="ECO:0007669"/>
    <property type="project" value="InterPro"/>
</dbReference>
<dbReference type="EMBL" id="CP102586">
    <property type="protein sequence ID" value="UVC53067.1"/>
    <property type="molecule type" value="Genomic_DNA"/>
</dbReference>
<dbReference type="GO" id="GO:0015935">
    <property type="term" value="C:small ribosomal subunit"/>
    <property type="evidence" value="ECO:0007669"/>
    <property type="project" value="TreeGrafter"/>
</dbReference>
<name>A0A976SJW4_THEOR</name>
<dbReference type="GO" id="GO:0042274">
    <property type="term" value="P:ribosomal small subunit biogenesis"/>
    <property type="evidence" value="ECO:0007669"/>
    <property type="project" value="TreeGrafter"/>
</dbReference>
<dbReference type="PROSITE" id="PS50889">
    <property type="entry name" value="S4"/>
    <property type="match status" value="1"/>
</dbReference>
<organism evidence="5 6">
    <name type="scientific">Theileria orientalis</name>
    <dbReference type="NCBI Taxonomy" id="68886"/>
    <lineage>
        <taxon>Eukaryota</taxon>
        <taxon>Sar</taxon>
        <taxon>Alveolata</taxon>
        <taxon>Apicomplexa</taxon>
        <taxon>Aconoidasida</taxon>
        <taxon>Piroplasmida</taxon>
        <taxon>Theileriidae</taxon>
        <taxon>Theileria</taxon>
    </lineage>
</organism>
<reference evidence="5" key="1">
    <citation type="submission" date="2022-07" db="EMBL/GenBank/DDBJ databases">
        <title>Chromosomal assemblies of T. orientalis with long-read sequencing.</title>
        <authorList>
            <person name="Yam J."/>
            <person name="Bogema D.R."/>
            <person name="Micallef M.L."/>
            <person name="Djordjevic S."/>
            <person name="Jenkins C."/>
        </authorList>
    </citation>
    <scope>NUCLEOTIDE SEQUENCE</scope>
    <source>
        <strain evidence="5">Fish Creek</strain>
    </source>
</reference>
<evidence type="ECO:0000256" key="2">
    <source>
        <dbReference type="ARBA" id="ARBA00023274"/>
    </source>
</evidence>
<dbReference type="PANTHER" id="PTHR11831">
    <property type="entry name" value="30S 40S RIBOSOMAL PROTEIN"/>
    <property type="match status" value="1"/>
</dbReference>
<keyword evidence="5" id="KW-0934">Plastid</keyword>
<dbReference type="Pfam" id="PF01479">
    <property type="entry name" value="S4"/>
    <property type="match status" value="1"/>
</dbReference>
<dbReference type="PANTHER" id="PTHR11831:SF30">
    <property type="entry name" value="SMALL RIBOSOMAL SUBUNIT PROTEIN US4M"/>
    <property type="match status" value="1"/>
</dbReference>
<keyword evidence="5" id="KW-0689">Ribosomal protein</keyword>
<evidence type="ECO:0000259" key="4">
    <source>
        <dbReference type="SMART" id="SM00363"/>
    </source>
</evidence>
<protein>
    <submittedName>
        <fullName evidence="5">Ribosomal protein S4</fullName>
    </submittedName>
</protein>
<dbReference type="AlphaFoldDB" id="A0A976SJW4"/>
<dbReference type="SUPFAM" id="SSF55174">
    <property type="entry name" value="Alpha-L RNA-binding motif"/>
    <property type="match status" value="1"/>
</dbReference>
<evidence type="ECO:0000313" key="6">
    <source>
        <dbReference type="Proteomes" id="UP000244803"/>
    </source>
</evidence>
<keyword evidence="3" id="KW-0694">RNA-binding</keyword>
<dbReference type="Gene3D" id="3.10.290.10">
    <property type="entry name" value="RNA-binding S4 domain"/>
    <property type="match status" value="1"/>
</dbReference>
<gene>
    <name evidence="5" type="ORF">MACJ_004133</name>
</gene>
<keyword evidence="2" id="KW-0687">Ribonucleoprotein</keyword>
<evidence type="ECO:0000256" key="3">
    <source>
        <dbReference type="PROSITE-ProRule" id="PRU00182"/>
    </source>
</evidence>
<dbReference type="CDD" id="cd00165">
    <property type="entry name" value="S4"/>
    <property type="match status" value="1"/>
</dbReference>
<keyword evidence="5" id="KW-0933">Apicoplast</keyword>
<dbReference type="InterPro" id="IPR022801">
    <property type="entry name" value="Ribosomal_uS4"/>
</dbReference>
<dbReference type="SMART" id="SM00363">
    <property type="entry name" value="S4"/>
    <property type="match status" value="1"/>
</dbReference>
<accession>A0A976SJW4</accession>
<feature type="domain" description="RNA-binding S4" evidence="4">
    <location>
        <begin position="83"/>
        <end position="141"/>
    </location>
</feature>
<dbReference type="InterPro" id="IPR036986">
    <property type="entry name" value="S4_RNA-bd_sf"/>
</dbReference>
<proteinExistence type="inferred from homology"/>
<evidence type="ECO:0000256" key="1">
    <source>
        <dbReference type="ARBA" id="ARBA00007465"/>
    </source>
</evidence>
<sequence>MSYNIKKLKILKKFNLRNLYGFTNKFNFMLKFKHINNKKEYYKLPTNIKILKILYDIKIKKLKYYFKKFLVFNLYNFLKTIQLRLDFILLNFNLCTTINQAKQYISHKHILINNKIARRSSYCVKNNDIIHFNNTFYKNIKKIFIYNYLINNLKFDNIKKNTYKSKLLNNKTIKKLFLKLDTNNYNNILCSKQLKLKINNTNPINIVYNKYLNK</sequence>